<organism evidence="1 2">
    <name type="scientific">Candidatus Kerfeldbacteria bacterium RIFCSPLOWO2_01_FULL_48_11</name>
    <dbReference type="NCBI Taxonomy" id="1798543"/>
    <lineage>
        <taxon>Bacteria</taxon>
        <taxon>Candidatus Kerfeldiibacteriota</taxon>
    </lineage>
</organism>
<dbReference type="AlphaFoldDB" id="A0A1G2B463"/>
<sequence length="328" mass="38684">MVNTETTSTLEQAIMRTLVYFDVFDFPLTTMELWRWLYLPGAREPVSFSNVESALRESEYVRSRIEFAQGYWCIRGRSHIVGIRQSHYRVSLKHYRKAQRFSRLLHYIPFVRMMAVCNKLGYWNNAPKSDIDLFFIVARGRLWLARLMITVLAQLLGVRRHGAAIANRFCLSFYTTTDRLSIADIAKHPSDPYFTYWTAQLFPLFGVGWHAQWHAANSWIKRFLPNVIQTTPHASPISYPHALKVQRMLEKLIDGMLGRVLESWSRVWQIRHIKSHLGSRLWDNSTDVIANDTMLKFHETDKRDFFRKQFEERCKQVLSPMFEESRNG</sequence>
<reference evidence="1 2" key="1">
    <citation type="journal article" date="2016" name="Nat. Commun.">
        <title>Thousands of microbial genomes shed light on interconnected biogeochemical processes in an aquifer system.</title>
        <authorList>
            <person name="Anantharaman K."/>
            <person name="Brown C.T."/>
            <person name="Hug L.A."/>
            <person name="Sharon I."/>
            <person name="Castelle C.J."/>
            <person name="Probst A.J."/>
            <person name="Thomas B.C."/>
            <person name="Singh A."/>
            <person name="Wilkins M.J."/>
            <person name="Karaoz U."/>
            <person name="Brodie E.L."/>
            <person name="Williams K.H."/>
            <person name="Hubbard S.S."/>
            <person name="Banfield J.F."/>
        </authorList>
    </citation>
    <scope>NUCLEOTIDE SEQUENCE [LARGE SCALE GENOMIC DNA]</scope>
</reference>
<dbReference type="Proteomes" id="UP000179164">
    <property type="component" value="Unassembled WGS sequence"/>
</dbReference>
<accession>A0A1G2B463</accession>
<name>A0A1G2B463_9BACT</name>
<proteinExistence type="predicted"/>
<evidence type="ECO:0000313" key="2">
    <source>
        <dbReference type="Proteomes" id="UP000179164"/>
    </source>
</evidence>
<evidence type="ECO:0000313" key="1">
    <source>
        <dbReference type="EMBL" id="OGY83972.1"/>
    </source>
</evidence>
<gene>
    <name evidence="1" type="ORF">A2898_01710</name>
</gene>
<dbReference type="EMBL" id="MHKE01000012">
    <property type="protein sequence ID" value="OGY83972.1"/>
    <property type="molecule type" value="Genomic_DNA"/>
</dbReference>
<evidence type="ECO:0008006" key="3">
    <source>
        <dbReference type="Google" id="ProtNLM"/>
    </source>
</evidence>
<comment type="caution">
    <text evidence="1">The sequence shown here is derived from an EMBL/GenBank/DDBJ whole genome shotgun (WGS) entry which is preliminary data.</text>
</comment>
<dbReference type="STRING" id="1798543.A2898_01710"/>
<protein>
    <recommendedName>
        <fullName evidence="3">Nucleotidyltransferase</fullName>
    </recommendedName>
</protein>